<protein>
    <recommendedName>
        <fullName evidence="3">Leucine-binding protein domain-containing protein</fullName>
    </recommendedName>
</protein>
<accession>A0ABQ6K5G1</accession>
<evidence type="ECO:0000256" key="1">
    <source>
        <dbReference type="ARBA" id="ARBA00010062"/>
    </source>
</evidence>
<organism evidence="4 5">
    <name type="scientific">Pseudolysinimonas kribbensis</name>
    <dbReference type="NCBI Taxonomy" id="433641"/>
    <lineage>
        <taxon>Bacteria</taxon>
        <taxon>Bacillati</taxon>
        <taxon>Actinomycetota</taxon>
        <taxon>Actinomycetes</taxon>
        <taxon>Micrococcales</taxon>
        <taxon>Microbacteriaceae</taxon>
        <taxon>Pseudolysinimonas</taxon>
    </lineage>
</organism>
<reference evidence="5" key="1">
    <citation type="journal article" date="2019" name="Int. J. Syst. Evol. Microbiol.">
        <title>The Global Catalogue of Microorganisms (GCM) 10K type strain sequencing project: providing services to taxonomists for standard genome sequencing and annotation.</title>
        <authorList>
            <consortium name="The Broad Institute Genomics Platform"/>
            <consortium name="The Broad Institute Genome Sequencing Center for Infectious Disease"/>
            <person name="Wu L."/>
            <person name="Ma J."/>
        </authorList>
    </citation>
    <scope>NUCLEOTIDE SEQUENCE [LARGE SCALE GENOMIC DNA]</scope>
    <source>
        <strain evidence="5">NBRC 108894</strain>
    </source>
</reference>
<dbReference type="PANTHER" id="PTHR30483">
    <property type="entry name" value="LEUCINE-SPECIFIC-BINDING PROTEIN"/>
    <property type="match status" value="1"/>
</dbReference>
<dbReference type="PANTHER" id="PTHR30483:SF6">
    <property type="entry name" value="PERIPLASMIC BINDING PROTEIN OF ABC TRANSPORTER FOR NATURAL AMINO ACIDS"/>
    <property type="match status" value="1"/>
</dbReference>
<proteinExistence type="inferred from homology"/>
<dbReference type="Pfam" id="PF13458">
    <property type="entry name" value="Peripla_BP_6"/>
    <property type="match status" value="1"/>
</dbReference>
<sequence>MTGFVSAIGKDLQQGWDLYWKQKGTKIGHFTIDTVLEDDASSADTALTKAARLVKEEKVDVVVGPVLANQALAVGDYLDRQGVANLAQSSADDVTQRKESPLVLRTGAMAGSQTTFPGGKWAYDKGFRTAATLCVDYAFGWESCGGFVSAFTSAGGKVTQQLWYPGDATDLSTYVTQLASQKVDMVFVGTAGGTDSSNFLRSASDFGLLKTPILTNCCTLDQAILQDVGDIALGIRSVSYYAEGATVRRPS</sequence>
<dbReference type="InterPro" id="IPR028082">
    <property type="entry name" value="Peripla_BP_I"/>
</dbReference>
<dbReference type="Gene3D" id="3.40.50.2300">
    <property type="match status" value="2"/>
</dbReference>
<gene>
    <name evidence="4" type="ORF">GCM10025881_27020</name>
</gene>
<comment type="similarity">
    <text evidence="1">Belongs to the leucine-binding protein family.</text>
</comment>
<evidence type="ECO:0000256" key="2">
    <source>
        <dbReference type="ARBA" id="ARBA00022729"/>
    </source>
</evidence>
<dbReference type="InterPro" id="IPR028081">
    <property type="entry name" value="Leu-bd"/>
</dbReference>
<evidence type="ECO:0000313" key="5">
    <source>
        <dbReference type="Proteomes" id="UP001157034"/>
    </source>
</evidence>
<dbReference type="InterPro" id="IPR051010">
    <property type="entry name" value="BCAA_transport"/>
</dbReference>
<name>A0ABQ6K5G1_9MICO</name>
<keyword evidence="5" id="KW-1185">Reference proteome</keyword>
<feature type="domain" description="Leucine-binding protein" evidence="3">
    <location>
        <begin position="1"/>
        <end position="243"/>
    </location>
</feature>
<evidence type="ECO:0000259" key="3">
    <source>
        <dbReference type="Pfam" id="PF13458"/>
    </source>
</evidence>
<evidence type="ECO:0000313" key="4">
    <source>
        <dbReference type="EMBL" id="GMA95878.1"/>
    </source>
</evidence>
<dbReference type="EMBL" id="BSVB01000001">
    <property type="protein sequence ID" value="GMA95878.1"/>
    <property type="molecule type" value="Genomic_DNA"/>
</dbReference>
<comment type="caution">
    <text evidence="4">The sequence shown here is derived from an EMBL/GenBank/DDBJ whole genome shotgun (WGS) entry which is preliminary data.</text>
</comment>
<dbReference type="SUPFAM" id="SSF53822">
    <property type="entry name" value="Periplasmic binding protein-like I"/>
    <property type="match status" value="1"/>
</dbReference>
<dbReference type="Proteomes" id="UP001157034">
    <property type="component" value="Unassembled WGS sequence"/>
</dbReference>
<keyword evidence="2" id="KW-0732">Signal</keyword>